<organism evidence="1">
    <name type="scientific">Rhizophora mucronata</name>
    <name type="common">Asiatic mangrove</name>
    <dbReference type="NCBI Taxonomy" id="61149"/>
    <lineage>
        <taxon>Eukaryota</taxon>
        <taxon>Viridiplantae</taxon>
        <taxon>Streptophyta</taxon>
        <taxon>Embryophyta</taxon>
        <taxon>Tracheophyta</taxon>
        <taxon>Spermatophyta</taxon>
        <taxon>Magnoliopsida</taxon>
        <taxon>eudicotyledons</taxon>
        <taxon>Gunneridae</taxon>
        <taxon>Pentapetalae</taxon>
        <taxon>rosids</taxon>
        <taxon>fabids</taxon>
        <taxon>Malpighiales</taxon>
        <taxon>Rhizophoraceae</taxon>
        <taxon>Rhizophora</taxon>
    </lineage>
</organism>
<evidence type="ECO:0000313" key="1">
    <source>
        <dbReference type="EMBL" id="MBX41833.1"/>
    </source>
</evidence>
<sequence>MAYLISKHHDLQETNCHIQKKLKQFLFCSANLPGTALQCSIE</sequence>
<dbReference type="EMBL" id="GGEC01061349">
    <property type="protein sequence ID" value="MBX41833.1"/>
    <property type="molecule type" value="Transcribed_RNA"/>
</dbReference>
<protein>
    <submittedName>
        <fullName evidence="1">Uncharacterized protein</fullName>
    </submittedName>
</protein>
<accession>A0A2P2NHC2</accession>
<reference evidence="1" key="1">
    <citation type="submission" date="2018-02" db="EMBL/GenBank/DDBJ databases">
        <title>Rhizophora mucronata_Transcriptome.</title>
        <authorList>
            <person name="Meera S.P."/>
            <person name="Sreeshan A."/>
            <person name="Augustine A."/>
        </authorList>
    </citation>
    <scope>NUCLEOTIDE SEQUENCE</scope>
    <source>
        <tissue evidence="1">Leaf</tissue>
    </source>
</reference>
<proteinExistence type="predicted"/>
<dbReference type="AlphaFoldDB" id="A0A2P2NHC2"/>
<name>A0A2P2NHC2_RHIMU</name>